<evidence type="ECO:0000313" key="1">
    <source>
        <dbReference type="EMBL" id="CAK8993150.1"/>
    </source>
</evidence>
<dbReference type="EMBL" id="CAXAMN010001214">
    <property type="protein sequence ID" value="CAK8993150.1"/>
    <property type="molecule type" value="Genomic_DNA"/>
</dbReference>
<evidence type="ECO:0000313" key="2">
    <source>
        <dbReference type="Proteomes" id="UP001642484"/>
    </source>
</evidence>
<comment type="caution">
    <text evidence="1">The sequence shown here is derived from an EMBL/GenBank/DDBJ whole genome shotgun (WGS) entry which is preliminary data.</text>
</comment>
<proteinExistence type="predicted"/>
<sequence>MLEPFSLIQYLWTEVGLDVGSAEVETFWKEHRARGTKWAMNTSENSFIPLGIYGDSCRVRQIAHQPVHKALGIFLNCPLFRPRNSRASRWLVCTLDERLLYKHITLNKIFARITWSLNCLWEDRFPSCGPNGETLEGKFRDRIGQQITGRRFQVVECRGDWLWHKQVFRFNSTWTAGKNKPVCFACPAYAVGDAKYYNIQESSPLWQRLYMFEQFLGVEMPPVGPSPLPLLRGFHHSCIAFCSMHCINLGLMYGCNGSCLMAVLEETDMFGRPDELSLQERMDRAYLNFRAFCKAAKVPCSQPAFTVKLVVKKGGEILMTGKAYNNRCIQLWLSSVMRVAAESYPAVERLAEMSVCMLPGCGGVD</sequence>
<accession>A0ABP0HSL4</accession>
<reference evidence="1 2" key="1">
    <citation type="submission" date="2024-02" db="EMBL/GenBank/DDBJ databases">
        <authorList>
            <person name="Chen Y."/>
            <person name="Shah S."/>
            <person name="Dougan E. K."/>
            <person name="Thang M."/>
            <person name="Chan C."/>
        </authorList>
    </citation>
    <scope>NUCLEOTIDE SEQUENCE [LARGE SCALE GENOMIC DNA]</scope>
</reference>
<dbReference type="Proteomes" id="UP001642484">
    <property type="component" value="Unassembled WGS sequence"/>
</dbReference>
<keyword evidence="2" id="KW-1185">Reference proteome</keyword>
<gene>
    <name evidence="1" type="ORF">CCMP2556_LOCUS3134</name>
</gene>
<name>A0ABP0HSL4_9DINO</name>
<organism evidence="1 2">
    <name type="scientific">Durusdinium trenchii</name>
    <dbReference type="NCBI Taxonomy" id="1381693"/>
    <lineage>
        <taxon>Eukaryota</taxon>
        <taxon>Sar</taxon>
        <taxon>Alveolata</taxon>
        <taxon>Dinophyceae</taxon>
        <taxon>Suessiales</taxon>
        <taxon>Symbiodiniaceae</taxon>
        <taxon>Durusdinium</taxon>
    </lineage>
</organism>
<protein>
    <submittedName>
        <fullName evidence="1">Uncharacterized protein</fullName>
    </submittedName>
</protein>